<evidence type="ECO:0000313" key="2">
    <source>
        <dbReference type="Proteomes" id="UP000799324"/>
    </source>
</evidence>
<sequence length="306" mass="35765">MENTRLPEDITVRNLQKQQSLIQAAMIHEEQLKTKLAKVQEDRRRHACKLEEMLETHCGMQCRQIYDKMYSTLPREVRDEIYQYILLSDGGVYFDCDYWDYWALVSSVPVVWLAQHYLSSDVYHELAEFLYQTATFCFGNDSRWRDSSDWGSKIMKRVLHETDCNGFIRAHKVRKLQLTVILDDIYSKPSNEQDAFEEFIGEISVVLDCKMKVSLQLRINCWLRQSGAEAWTPPNWPQDWAPPYVPFLEGIFGILRAIMKAGHEVKILVENNPINIYEYVLQDDEMTQQKTDATQTDGTQTEGVSL</sequence>
<gene>
    <name evidence="1" type="ORF">K491DRAFT_717767</name>
</gene>
<dbReference type="Proteomes" id="UP000799324">
    <property type="component" value="Unassembled WGS sequence"/>
</dbReference>
<accession>A0A6A6T222</accession>
<reference evidence="1" key="1">
    <citation type="journal article" date="2020" name="Stud. Mycol.">
        <title>101 Dothideomycetes genomes: a test case for predicting lifestyles and emergence of pathogens.</title>
        <authorList>
            <person name="Haridas S."/>
            <person name="Albert R."/>
            <person name="Binder M."/>
            <person name="Bloem J."/>
            <person name="Labutti K."/>
            <person name="Salamov A."/>
            <person name="Andreopoulos B."/>
            <person name="Baker S."/>
            <person name="Barry K."/>
            <person name="Bills G."/>
            <person name="Bluhm B."/>
            <person name="Cannon C."/>
            <person name="Castanera R."/>
            <person name="Culley D."/>
            <person name="Daum C."/>
            <person name="Ezra D."/>
            <person name="Gonzalez J."/>
            <person name="Henrissat B."/>
            <person name="Kuo A."/>
            <person name="Liang C."/>
            <person name="Lipzen A."/>
            <person name="Lutzoni F."/>
            <person name="Magnuson J."/>
            <person name="Mondo S."/>
            <person name="Nolan M."/>
            <person name="Ohm R."/>
            <person name="Pangilinan J."/>
            <person name="Park H.-J."/>
            <person name="Ramirez L."/>
            <person name="Alfaro M."/>
            <person name="Sun H."/>
            <person name="Tritt A."/>
            <person name="Yoshinaga Y."/>
            <person name="Zwiers L.-H."/>
            <person name="Turgeon B."/>
            <person name="Goodwin S."/>
            <person name="Spatafora J."/>
            <person name="Crous P."/>
            <person name="Grigoriev I."/>
        </authorList>
    </citation>
    <scope>NUCLEOTIDE SEQUENCE</scope>
    <source>
        <strain evidence="1">CBS 122681</strain>
    </source>
</reference>
<keyword evidence="2" id="KW-1185">Reference proteome</keyword>
<dbReference type="EMBL" id="MU004375">
    <property type="protein sequence ID" value="KAF2653800.1"/>
    <property type="molecule type" value="Genomic_DNA"/>
</dbReference>
<organism evidence="1 2">
    <name type="scientific">Lophiostoma macrostomum CBS 122681</name>
    <dbReference type="NCBI Taxonomy" id="1314788"/>
    <lineage>
        <taxon>Eukaryota</taxon>
        <taxon>Fungi</taxon>
        <taxon>Dikarya</taxon>
        <taxon>Ascomycota</taxon>
        <taxon>Pezizomycotina</taxon>
        <taxon>Dothideomycetes</taxon>
        <taxon>Pleosporomycetidae</taxon>
        <taxon>Pleosporales</taxon>
        <taxon>Lophiostomataceae</taxon>
        <taxon>Lophiostoma</taxon>
    </lineage>
</organism>
<protein>
    <submittedName>
        <fullName evidence="1">Uncharacterized protein</fullName>
    </submittedName>
</protein>
<evidence type="ECO:0000313" key="1">
    <source>
        <dbReference type="EMBL" id="KAF2653800.1"/>
    </source>
</evidence>
<dbReference type="AlphaFoldDB" id="A0A6A6T222"/>
<dbReference type="OrthoDB" id="3676762at2759"/>
<name>A0A6A6T222_9PLEO</name>
<proteinExistence type="predicted"/>